<name>A0A917NKL3_9PROT</name>
<evidence type="ECO:0000313" key="1">
    <source>
        <dbReference type="EMBL" id="GGJ07633.1"/>
    </source>
</evidence>
<dbReference type="SUPFAM" id="SSF51182">
    <property type="entry name" value="RmlC-like cupins"/>
    <property type="match status" value="1"/>
</dbReference>
<evidence type="ECO:0000313" key="2">
    <source>
        <dbReference type="Proteomes" id="UP000661507"/>
    </source>
</evidence>
<organism evidence="1 2">
    <name type="scientific">Neoroseomonas lacus</name>
    <dbReference type="NCBI Taxonomy" id="287609"/>
    <lineage>
        <taxon>Bacteria</taxon>
        <taxon>Pseudomonadati</taxon>
        <taxon>Pseudomonadota</taxon>
        <taxon>Alphaproteobacteria</taxon>
        <taxon>Acetobacterales</taxon>
        <taxon>Acetobacteraceae</taxon>
        <taxon>Neoroseomonas</taxon>
    </lineage>
</organism>
<dbReference type="EMBL" id="BMKW01000003">
    <property type="protein sequence ID" value="GGJ07633.1"/>
    <property type="molecule type" value="Genomic_DNA"/>
</dbReference>
<reference evidence="1" key="1">
    <citation type="journal article" date="2014" name="Int. J. Syst. Evol. Microbiol.">
        <title>Complete genome sequence of Corynebacterium casei LMG S-19264T (=DSM 44701T), isolated from a smear-ripened cheese.</title>
        <authorList>
            <consortium name="US DOE Joint Genome Institute (JGI-PGF)"/>
            <person name="Walter F."/>
            <person name="Albersmeier A."/>
            <person name="Kalinowski J."/>
            <person name="Ruckert C."/>
        </authorList>
    </citation>
    <scope>NUCLEOTIDE SEQUENCE</scope>
    <source>
        <strain evidence="1">CGMCC 1.3617</strain>
    </source>
</reference>
<accession>A0A917NKL3</accession>
<dbReference type="Proteomes" id="UP000661507">
    <property type="component" value="Unassembled WGS sequence"/>
</dbReference>
<sequence>MQMLLMEDALDPATPLALPRGVRALYVRSGLAMIGAQALQADDALFGEDAVTVSGSGTVWRFEVAHRAPDWQPAPEDRSRLLLAHPLRRDPAQPFVLRLDRVSFTPDAETPRHGHFGQGIRRLIHGRLLMTIGDRVLRRQAGETWFETGEEPVTARGLLPDTAFIRAMVMDGDMKGQSSFRAWTPADETRPRSVVYKLYLDEVTRLG</sequence>
<dbReference type="AlphaFoldDB" id="A0A917NKL3"/>
<comment type="caution">
    <text evidence="1">The sequence shown here is derived from an EMBL/GenBank/DDBJ whole genome shotgun (WGS) entry which is preliminary data.</text>
</comment>
<dbReference type="InterPro" id="IPR011051">
    <property type="entry name" value="RmlC_Cupin_sf"/>
</dbReference>
<reference evidence="1" key="2">
    <citation type="submission" date="2020-09" db="EMBL/GenBank/DDBJ databases">
        <authorList>
            <person name="Sun Q."/>
            <person name="Zhou Y."/>
        </authorList>
    </citation>
    <scope>NUCLEOTIDE SEQUENCE</scope>
    <source>
        <strain evidence="1">CGMCC 1.3617</strain>
    </source>
</reference>
<proteinExistence type="predicted"/>
<keyword evidence="2" id="KW-1185">Reference proteome</keyword>
<protein>
    <submittedName>
        <fullName evidence="1">Uncharacterized protein</fullName>
    </submittedName>
</protein>
<gene>
    <name evidence="1" type="ORF">GCM10011320_13260</name>
</gene>